<dbReference type="GO" id="GO:0046914">
    <property type="term" value="F:transition metal ion binding"/>
    <property type="evidence" value="ECO:0007669"/>
    <property type="project" value="TreeGrafter"/>
</dbReference>
<keyword evidence="8" id="KW-1185">Reference proteome</keyword>
<feature type="domain" description="Multidrug resistance protein MdtA-like barrel-sandwich hybrid" evidence="3">
    <location>
        <begin position="191"/>
        <end position="250"/>
    </location>
</feature>
<name>B4R9U4_PHEZH</name>
<dbReference type="KEGG" id="pzu:PHZ_c1445"/>
<dbReference type="OrthoDB" id="271709at2"/>
<dbReference type="InterPro" id="IPR058649">
    <property type="entry name" value="CzcB_C"/>
</dbReference>
<feature type="chain" id="PRO_5002825154" evidence="2">
    <location>
        <begin position="24"/>
        <end position="418"/>
    </location>
</feature>
<accession>B4R9U4</accession>
<dbReference type="AlphaFoldDB" id="B4R9U4"/>
<dbReference type="InterPro" id="IPR058646">
    <property type="entry name" value="CzcB_N"/>
</dbReference>
<dbReference type="STRING" id="450851.PHZ_c1445"/>
<dbReference type="eggNOG" id="COG0845">
    <property type="taxonomic scope" value="Bacteria"/>
</dbReference>
<dbReference type="RefSeq" id="WP_012522002.1">
    <property type="nucleotide sequence ID" value="NC_011144.1"/>
</dbReference>
<dbReference type="Pfam" id="PF25954">
    <property type="entry name" value="Beta-barrel_RND_2"/>
    <property type="match status" value="1"/>
</dbReference>
<keyword evidence="1" id="KW-0813">Transport</keyword>
<evidence type="ECO:0000256" key="1">
    <source>
        <dbReference type="ARBA" id="ARBA00022448"/>
    </source>
</evidence>
<dbReference type="EMBL" id="CP000747">
    <property type="protein sequence ID" value="ACG77858.1"/>
    <property type="molecule type" value="Genomic_DNA"/>
</dbReference>
<dbReference type="PANTHER" id="PTHR30097:SF4">
    <property type="entry name" value="SLR6042 PROTEIN"/>
    <property type="match status" value="1"/>
</dbReference>
<evidence type="ECO:0000256" key="2">
    <source>
        <dbReference type="SAM" id="SignalP"/>
    </source>
</evidence>
<protein>
    <submittedName>
        <fullName evidence="7">Cation efflux system protein</fullName>
    </submittedName>
</protein>
<feature type="domain" description="CzcB-like C-terminal circularly permuted SH3-like" evidence="6">
    <location>
        <begin position="346"/>
        <end position="405"/>
    </location>
</feature>
<dbReference type="Pfam" id="PF25917">
    <property type="entry name" value="BSH_RND"/>
    <property type="match status" value="1"/>
</dbReference>
<dbReference type="PANTHER" id="PTHR30097">
    <property type="entry name" value="CATION EFFLUX SYSTEM PROTEIN CUSB"/>
    <property type="match status" value="1"/>
</dbReference>
<reference evidence="7 8" key="1">
    <citation type="journal article" date="2008" name="BMC Genomics">
        <title>Complete genome of Phenylobacterium zucineum - a novel facultative intracellular bacterium isolated from human erythroleukemia cell line K562.</title>
        <authorList>
            <person name="Luo Y."/>
            <person name="Xu X."/>
            <person name="Ding Z."/>
            <person name="Liu Z."/>
            <person name="Zhang B."/>
            <person name="Yan Z."/>
            <person name="Sun J."/>
            <person name="Hu S."/>
            <person name="Hu X."/>
        </authorList>
    </citation>
    <scope>NUCLEOTIDE SEQUENCE [LARGE SCALE GENOMIC DNA]</scope>
    <source>
        <strain evidence="7 8">HLK1</strain>
    </source>
</reference>
<sequence length="418" mass="45190">MLSHSSWRAAPLALALLAGLLTACGERKAPEAKAGHAAAAAEFERGPHRGRMLRDGDFAIEMTIFEDGVPPEFHVYAYRKDKPLDPRQVQLTVELTRLGGKVDRFSFAPQQDYLRGAGVVTEPHSFDVKVRAVEGGRTHQWAYASYEGRTTISAEAAQAGGVKTERAGGAIVGELLDLSGRVEVTPEGQGEVRAWYSGRIMAMTGSLGQQVRRGQLLARVESSNSLQTYSIPAPISGVIVKKNANVGDVAYDQPLYVIADPTKLHAEFFVYPRDAERIRAGQRVELRSLSGDGRATSRIETVLPTADLASQTLIAHVEIPPSLAGSFRPGMGVEGSVQVAAKSVPLAVRTKALQRFRDFTVVFAKVGNTYEVRMLELGAQTPEWTEVLGGLEPGTEYVTDGAFLIRADIEKSGASHDH</sequence>
<evidence type="ECO:0000259" key="6">
    <source>
        <dbReference type="Pfam" id="PF25975"/>
    </source>
</evidence>
<evidence type="ECO:0000313" key="8">
    <source>
        <dbReference type="Proteomes" id="UP000001868"/>
    </source>
</evidence>
<dbReference type="Pfam" id="PF25971">
    <property type="entry name" value="CzcB_N"/>
    <property type="match status" value="1"/>
</dbReference>
<dbReference type="HOGENOM" id="CLU_018816_13_0_5"/>
<evidence type="ECO:0000259" key="4">
    <source>
        <dbReference type="Pfam" id="PF25954"/>
    </source>
</evidence>
<dbReference type="InterPro" id="IPR011053">
    <property type="entry name" value="Single_hybrid_motif"/>
</dbReference>
<evidence type="ECO:0000259" key="5">
    <source>
        <dbReference type="Pfam" id="PF25971"/>
    </source>
</evidence>
<dbReference type="InterPro" id="IPR058625">
    <property type="entry name" value="MdtA-like_BSH"/>
</dbReference>
<dbReference type="GO" id="GO:0060003">
    <property type="term" value="P:copper ion export"/>
    <property type="evidence" value="ECO:0007669"/>
    <property type="project" value="TreeGrafter"/>
</dbReference>
<dbReference type="SUPFAM" id="SSF51230">
    <property type="entry name" value="Single hybrid motif"/>
    <property type="match status" value="1"/>
</dbReference>
<keyword evidence="2" id="KW-0732">Signal</keyword>
<feature type="domain" description="CzcB N-terminal" evidence="5">
    <location>
        <begin position="50"/>
        <end position="141"/>
    </location>
</feature>
<dbReference type="Proteomes" id="UP000001868">
    <property type="component" value="Chromosome"/>
</dbReference>
<dbReference type="GO" id="GO:0030288">
    <property type="term" value="C:outer membrane-bounded periplasmic space"/>
    <property type="evidence" value="ECO:0007669"/>
    <property type="project" value="TreeGrafter"/>
</dbReference>
<evidence type="ECO:0000259" key="3">
    <source>
        <dbReference type="Pfam" id="PF25917"/>
    </source>
</evidence>
<gene>
    <name evidence="7" type="ordered locus">PHZ_c1445</name>
</gene>
<organism evidence="7 8">
    <name type="scientific">Phenylobacterium zucineum (strain HLK1)</name>
    <dbReference type="NCBI Taxonomy" id="450851"/>
    <lineage>
        <taxon>Bacteria</taxon>
        <taxon>Pseudomonadati</taxon>
        <taxon>Pseudomonadota</taxon>
        <taxon>Alphaproteobacteria</taxon>
        <taxon>Caulobacterales</taxon>
        <taxon>Caulobacteraceae</taxon>
        <taxon>Phenylobacterium</taxon>
    </lineage>
</organism>
<dbReference type="Pfam" id="PF25975">
    <property type="entry name" value="CzcB_C"/>
    <property type="match status" value="1"/>
</dbReference>
<dbReference type="GO" id="GO:0015679">
    <property type="term" value="P:plasma membrane copper ion transport"/>
    <property type="evidence" value="ECO:0007669"/>
    <property type="project" value="TreeGrafter"/>
</dbReference>
<dbReference type="Gene3D" id="2.40.420.20">
    <property type="match status" value="1"/>
</dbReference>
<dbReference type="InterPro" id="IPR051909">
    <property type="entry name" value="MFP_Cation_Efflux"/>
</dbReference>
<dbReference type="InterPro" id="IPR058792">
    <property type="entry name" value="Beta-barrel_RND_2"/>
</dbReference>
<evidence type="ECO:0000313" key="7">
    <source>
        <dbReference type="EMBL" id="ACG77858.1"/>
    </source>
</evidence>
<feature type="signal peptide" evidence="2">
    <location>
        <begin position="1"/>
        <end position="23"/>
    </location>
</feature>
<feature type="domain" description="CusB-like beta-barrel" evidence="4">
    <location>
        <begin position="270"/>
        <end position="337"/>
    </location>
</feature>
<proteinExistence type="predicted"/>
<dbReference type="Gene3D" id="2.40.50.100">
    <property type="match status" value="1"/>
</dbReference>